<dbReference type="EMBL" id="JAVKGT010000008">
    <property type="protein sequence ID" value="MDR5711420.1"/>
    <property type="molecule type" value="Genomic_DNA"/>
</dbReference>
<sequence>MHDEILEQEAREQLEAQGLDEDSIEAQLDEMRDAGAFEVPEW</sequence>
<feature type="domain" description="CWF21" evidence="1">
    <location>
        <begin position="9"/>
        <end position="33"/>
    </location>
</feature>
<name>A0ABU1FRZ1_9MICC</name>
<accession>A0ABU1FRZ1</accession>
<dbReference type="RefSeq" id="WP_310536802.1">
    <property type="nucleotide sequence ID" value="NZ_BAAAOC010000022.1"/>
</dbReference>
<evidence type="ECO:0000313" key="2">
    <source>
        <dbReference type="EMBL" id="MDR5711420.1"/>
    </source>
</evidence>
<dbReference type="Proteomes" id="UP001260872">
    <property type="component" value="Unassembled WGS sequence"/>
</dbReference>
<organism evidence="2 3">
    <name type="scientific">Nesterenkonia flava</name>
    <dbReference type="NCBI Taxonomy" id="469799"/>
    <lineage>
        <taxon>Bacteria</taxon>
        <taxon>Bacillati</taxon>
        <taxon>Actinomycetota</taxon>
        <taxon>Actinomycetes</taxon>
        <taxon>Micrococcales</taxon>
        <taxon>Micrococcaceae</taxon>
        <taxon>Nesterenkonia</taxon>
    </lineage>
</organism>
<reference evidence="3" key="1">
    <citation type="submission" date="2023-07" db="EMBL/GenBank/DDBJ databases">
        <title>Description of three actinobacteria isolated from air of manufacturing shop in a pharmaceutical factory.</title>
        <authorList>
            <person name="Zhang D.-F."/>
        </authorList>
    </citation>
    <scope>NUCLEOTIDE SEQUENCE [LARGE SCALE GENOMIC DNA]</scope>
    <source>
        <strain evidence="3">CCTCC AB 207010</strain>
    </source>
</reference>
<evidence type="ECO:0000313" key="3">
    <source>
        <dbReference type="Proteomes" id="UP001260872"/>
    </source>
</evidence>
<dbReference type="Pfam" id="PF08312">
    <property type="entry name" value="cwf21"/>
    <property type="match status" value="1"/>
</dbReference>
<evidence type="ECO:0000259" key="1">
    <source>
        <dbReference type="Pfam" id="PF08312"/>
    </source>
</evidence>
<keyword evidence="3" id="KW-1185">Reference proteome</keyword>
<comment type="caution">
    <text evidence="2">The sequence shown here is derived from an EMBL/GenBank/DDBJ whole genome shotgun (WGS) entry which is preliminary data.</text>
</comment>
<protein>
    <recommendedName>
        <fullName evidence="1">CWF21 domain-containing protein</fullName>
    </recommendedName>
</protein>
<dbReference type="InterPro" id="IPR013170">
    <property type="entry name" value="mRNA_splic_Cwf21_dom"/>
</dbReference>
<gene>
    <name evidence="2" type="ORF">RH857_04630</name>
</gene>
<proteinExistence type="predicted"/>